<keyword evidence="1" id="KW-0812">Transmembrane</keyword>
<keyword evidence="1" id="KW-1133">Transmembrane helix</keyword>
<feature type="transmembrane region" description="Helical" evidence="1">
    <location>
        <begin position="44"/>
        <end position="62"/>
    </location>
</feature>
<organism evidence="2">
    <name type="scientific">uncultured Solirubrobacteraceae bacterium</name>
    <dbReference type="NCBI Taxonomy" id="1162706"/>
    <lineage>
        <taxon>Bacteria</taxon>
        <taxon>Bacillati</taxon>
        <taxon>Actinomycetota</taxon>
        <taxon>Thermoleophilia</taxon>
        <taxon>Solirubrobacterales</taxon>
        <taxon>Solirubrobacteraceae</taxon>
        <taxon>environmental samples</taxon>
    </lineage>
</organism>
<name>A0A6J4TZA4_9ACTN</name>
<keyword evidence="1" id="KW-0472">Membrane</keyword>
<sequence length="546" mass="57597">MSPPAAWPRLLAGGVAAGLYGAGAVLATACVVVPAFAFSGVWRLQFVLSGALLAYVVVRLLVGRPSAPLPGIVLGREEAPRLHALIAEVAGPRLWLIDEVRLAPTAIASSVRRDGRTVLVLGLPYVGALDREALAATVAHQLSHVEYDLTRSHRALSRVRRTLADGAYNGSAIGAPLRRYARLVERAAAAIRADAERRADIAAIAAAGPDAVHRAGAADRAVALVWPAFYADSVVPALDSGLRPPLARDFRRRLARVPVDARGGVAPWPAGGDDALIREITALEPALLASVAGEERGSSVRAAGYEELAAARAAAPPARGRDTAALGRLAFRYCLATETAGRVWAAVGLVFLLAVTVPIAGMLSYWALMLSGGEPLGDRLVALVTAVASVAMLHFFGWRWLRLLRPAGHVAAGDGRLVIEHRSLLNEPLDIALASVRAVAICEERPELRFPVFPRSVWEGDGPVGYVWGADHGGELPVLDVVGGPPNVAIVLDAPVAPPLLRHRVGHGPRPDEPLKGVLLCVDRPHELGRHLAATGLLRALRVDDL</sequence>
<feature type="transmembrane region" description="Helical" evidence="1">
    <location>
        <begin position="343"/>
        <end position="368"/>
    </location>
</feature>
<evidence type="ECO:0000256" key="1">
    <source>
        <dbReference type="SAM" id="Phobius"/>
    </source>
</evidence>
<dbReference type="AlphaFoldDB" id="A0A6J4TZA4"/>
<feature type="transmembrane region" description="Helical" evidence="1">
    <location>
        <begin position="12"/>
        <end position="38"/>
    </location>
</feature>
<dbReference type="EMBL" id="CADCVT010000474">
    <property type="protein sequence ID" value="CAA9536483.1"/>
    <property type="molecule type" value="Genomic_DNA"/>
</dbReference>
<proteinExistence type="predicted"/>
<accession>A0A6J4TZA4</accession>
<gene>
    <name evidence="2" type="ORF">AVDCRST_MAG85-4172</name>
</gene>
<evidence type="ECO:0000313" key="2">
    <source>
        <dbReference type="EMBL" id="CAA9536483.1"/>
    </source>
</evidence>
<feature type="transmembrane region" description="Helical" evidence="1">
    <location>
        <begin position="380"/>
        <end position="401"/>
    </location>
</feature>
<reference evidence="2" key="1">
    <citation type="submission" date="2020-02" db="EMBL/GenBank/DDBJ databases">
        <authorList>
            <person name="Meier V. D."/>
        </authorList>
    </citation>
    <scope>NUCLEOTIDE SEQUENCE</scope>
    <source>
        <strain evidence="2">AVDCRST_MAG85</strain>
    </source>
</reference>
<protein>
    <recommendedName>
        <fullName evidence="3">Peptidase M48 domain-containing protein</fullName>
    </recommendedName>
</protein>
<evidence type="ECO:0008006" key="3">
    <source>
        <dbReference type="Google" id="ProtNLM"/>
    </source>
</evidence>